<accession>A0A169QF90</accession>
<keyword evidence="2" id="KW-0560">Oxidoreductase</keyword>
<dbReference type="Gene3D" id="3.40.50.720">
    <property type="entry name" value="NAD(P)-binding Rossmann-like Domain"/>
    <property type="match status" value="1"/>
</dbReference>
<sequence length="266" mass="28051">MEVRECKGLAVVTGASSGIGLELAKLFAADSYDLLIAARSEHVDEVACRMREAGTSVEACRADLSTPAGVETLHAAIQAAERPLEAIAINAGVGLGGPFVENRWEDELNLMRINVVETVHLAKLVVPGMVARGRGRILFTSSISGTTPVPFEAVYSASKAFVLSFAEAIRNELRDTGVTVTALLPGQTETNFFHHAGMDGTSIGAGPKSDPTDVAKAGYEAMMAGREKVVAGSIATQFEAAVLNRILPDSMKAERHRKMSEPGGAE</sequence>
<dbReference type="RefSeq" id="WP_096483057.1">
    <property type="nucleotide sequence ID" value="NZ_AP014809.1"/>
</dbReference>
<dbReference type="InterPro" id="IPR020904">
    <property type="entry name" value="Sc_DH/Rdtase_CS"/>
</dbReference>
<comment type="similarity">
    <text evidence="1">Belongs to the short-chain dehydrogenases/reductases (SDR) family.</text>
</comment>
<organism evidence="3 4">
    <name type="scientific">Methylorubrum populi</name>
    <dbReference type="NCBI Taxonomy" id="223967"/>
    <lineage>
        <taxon>Bacteria</taxon>
        <taxon>Pseudomonadati</taxon>
        <taxon>Pseudomonadota</taxon>
        <taxon>Alphaproteobacteria</taxon>
        <taxon>Hyphomicrobiales</taxon>
        <taxon>Methylobacteriaceae</taxon>
        <taxon>Methylorubrum</taxon>
    </lineage>
</organism>
<evidence type="ECO:0000256" key="2">
    <source>
        <dbReference type="ARBA" id="ARBA00023002"/>
    </source>
</evidence>
<dbReference type="Proteomes" id="UP000218288">
    <property type="component" value="Chromosome"/>
</dbReference>
<dbReference type="PRINTS" id="PR00081">
    <property type="entry name" value="GDHRDH"/>
</dbReference>
<dbReference type="GO" id="GO:0016491">
    <property type="term" value="F:oxidoreductase activity"/>
    <property type="evidence" value="ECO:0007669"/>
    <property type="project" value="UniProtKB-KW"/>
</dbReference>
<dbReference type="EMBL" id="AP014809">
    <property type="protein sequence ID" value="BAU88805.1"/>
    <property type="molecule type" value="Genomic_DNA"/>
</dbReference>
<gene>
    <name evidence="3" type="ORF">MPPM_0200</name>
</gene>
<evidence type="ECO:0000313" key="4">
    <source>
        <dbReference type="Proteomes" id="UP000218288"/>
    </source>
</evidence>
<evidence type="ECO:0000256" key="1">
    <source>
        <dbReference type="ARBA" id="ARBA00006484"/>
    </source>
</evidence>
<dbReference type="AlphaFoldDB" id="A0A169QF90"/>
<reference evidence="3 4" key="1">
    <citation type="journal article" date="2016" name="Genome Announc.">
        <title>Complete Genome Sequence of Methylobacterium populi P-1M, Isolated from Pink-Pigmented Household Biofilm.</title>
        <authorList>
            <person name="Morohoshi T."/>
            <person name="Ikeda T."/>
        </authorList>
    </citation>
    <scope>NUCLEOTIDE SEQUENCE [LARGE SCALE GENOMIC DNA]</scope>
    <source>
        <strain evidence="3 4">P-1M</strain>
    </source>
</reference>
<name>A0A169QF90_9HYPH</name>
<dbReference type="InterPro" id="IPR036291">
    <property type="entry name" value="NAD(P)-bd_dom_sf"/>
</dbReference>
<dbReference type="PANTHER" id="PTHR44196">
    <property type="entry name" value="DEHYDROGENASE/REDUCTASE SDR FAMILY MEMBER 7B"/>
    <property type="match status" value="1"/>
</dbReference>
<dbReference type="CDD" id="cd05233">
    <property type="entry name" value="SDR_c"/>
    <property type="match status" value="1"/>
</dbReference>
<dbReference type="SUPFAM" id="SSF51735">
    <property type="entry name" value="NAD(P)-binding Rossmann-fold domains"/>
    <property type="match status" value="1"/>
</dbReference>
<dbReference type="PANTHER" id="PTHR44196:SF2">
    <property type="entry name" value="SHORT-CHAIN DEHYDROGENASE-RELATED"/>
    <property type="match status" value="1"/>
</dbReference>
<evidence type="ECO:0000313" key="3">
    <source>
        <dbReference type="EMBL" id="BAU88805.1"/>
    </source>
</evidence>
<dbReference type="InterPro" id="IPR002347">
    <property type="entry name" value="SDR_fam"/>
</dbReference>
<protein>
    <submittedName>
        <fullName evidence="3">Short-chain dehydrogenase/reductase SDR</fullName>
    </submittedName>
</protein>
<dbReference type="OrthoDB" id="9808814at2"/>
<dbReference type="Pfam" id="PF00106">
    <property type="entry name" value="adh_short"/>
    <property type="match status" value="1"/>
</dbReference>
<dbReference type="PROSITE" id="PS00061">
    <property type="entry name" value="ADH_SHORT"/>
    <property type="match status" value="1"/>
</dbReference>
<proteinExistence type="inferred from homology"/>
<dbReference type="GO" id="GO:0016020">
    <property type="term" value="C:membrane"/>
    <property type="evidence" value="ECO:0007669"/>
    <property type="project" value="TreeGrafter"/>
</dbReference>